<name>A0A843V3F1_COLES</name>
<evidence type="ECO:0000313" key="2">
    <source>
        <dbReference type="EMBL" id="MQL92842.1"/>
    </source>
</evidence>
<sequence length="162" mass="18563">MLGVQITLIHTHACQCEGSTLMKPHMRIMRSLKPPTPFKLKETKHALTHLAWILKGLEKGEGDPSMLELGGKVESPYLKMRSQPVGVFSCAWPSPPRSKIHAYAIHEQRGRRTEDATPPRSPPQPSSDRREGKERRERRKEKGGREICWPCIYRPRISEHNI</sequence>
<accession>A0A843V3F1</accession>
<evidence type="ECO:0000256" key="1">
    <source>
        <dbReference type="SAM" id="MobiDB-lite"/>
    </source>
</evidence>
<dbReference type="AlphaFoldDB" id="A0A843V3F1"/>
<reference evidence="2" key="1">
    <citation type="submission" date="2017-07" db="EMBL/GenBank/DDBJ databases">
        <title>Taro Niue Genome Assembly and Annotation.</title>
        <authorList>
            <person name="Atibalentja N."/>
            <person name="Keating K."/>
            <person name="Fields C.J."/>
        </authorList>
    </citation>
    <scope>NUCLEOTIDE SEQUENCE</scope>
    <source>
        <strain evidence="2">Niue_2</strain>
        <tissue evidence="2">Leaf</tissue>
    </source>
</reference>
<organism evidence="2 3">
    <name type="scientific">Colocasia esculenta</name>
    <name type="common">Wild taro</name>
    <name type="synonym">Arum esculentum</name>
    <dbReference type="NCBI Taxonomy" id="4460"/>
    <lineage>
        <taxon>Eukaryota</taxon>
        <taxon>Viridiplantae</taxon>
        <taxon>Streptophyta</taxon>
        <taxon>Embryophyta</taxon>
        <taxon>Tracheophyta</taxon>
        <taxon>Spermatophyta</taxon>
        <taxon>Magnoliopsida</taxon>
        <taxon>Liliopsida</taxon>
        <taxon>Araceae</taxon>
        <taxon>Aroideae</taxon>
        <taxon>Colocasieae</taxon>
        <taxon>Colocasia</taxon>
    </lineage>
</organism>
<dbReference type="EMBL" id="NMUH01001492">
    <property type="protein sequence ID" value="MQL92842.1"/>
    <property type="molecule type" value="Genomic_DNA"/>
</dbReference>
<keyword evidence="3" id="KW-1185">Reference proteome</keyword>
<dbReference type="Proteomes" id="UP000652761">
    <property type="component" value="Unassembled WGS sequence"/>
</dbReference>
<proteinExistence type="predicted"/>
<protein>
    <submittedName>
        <fullName evidence="2">Uncharacterized protein</fullName>
    </submittedName>
</protein>
<evidence type="ECO:0000313" key="3">
    <source>
        <dbReference type="Proteomes" id="UP000652761"/>
    </source>
</evidence>
<feature type="region of interest" description="Disordered" evidence="1">
    <location>
        <begin position="101"/>
        <end position="143"/>
    </location>
</feature>
<comment type="caution">
    <text evidence="2">The sequence shown here is derived from an EMBL/GenBank/DDBJ whole genome shotgun (WGS) entry which is preliminary data.</text>
</comment>
<feature type="compositionally biased region" description="Basic and acidic residues" evidence="1">
    <location>
        <begin position="104"/>
        <end position="117"/>
    </location>
</feature>
<gene>
    <name evidence="2" type="ORF">Taro_025467</name>
</gene>